<dbReference type="AlphaFoldDB" id="A0AAD9TET4"/>
<comment type="caution">
    <text evidence="1">The sequence shown here is derived from an EMBL/GenBank/DDBJ whole genome shotgun (WGS) entry which is preliminary data.</text>
</comment>
<gene>
    <name evidence="1" type="ORF">Ddye_029438</name>
</gene>
<dbReference type="Proteomes" id="UP001280121">
    <property type="component" value="Unassembled WGS sequence"/>
</dbReference>
<dbReference type="PANTHER" id="PTHR48435">
    <property type="entry name" value="POLYPROTEIN"/>
    <property type="match status" value="1"/>
</dbReference>
<keyword evidence="2" id="KW-1185">Reference proteome</keyword>
<dbReference type="InterPro" id="IPR053098">
    <property type="entry name" value="Petuviruses_polyprotein"/>
</dbReference>
<dbReference type="EMBL" id="JANJYI010000009">
    <property type="protein sequence ID" value="KAK2634646.1"/>
    <property type="molecule type" value="Genomic_DNA"/>
</dbReference>
<organism evidence="1 2">
    <name type="scientific">Dipteronia dyeriana</name>
    <dbReference type="NCBI Taxonomy" id="168575"/>
    <lineage>
        <taxon>Eukaryota</taxon>
        <taxon>Viridiplantae</taxon>
        <taxon>Streptophyta</taxon>
        <taxon>Embryophyta</taxon>
        <taxon>Tracheophyta</taxon>
        <taxon>Spermatophyta</taxon>
        <taxon>Magnoliopsida</taxon>
        <taxon>eudicotyledons</taxon>
        <taxon>Gunneridae</taxon>
        <taxon>Pentapetalae</taxon>
        <taxon>rosids</taxon>
        <taxon>malvids</taxon>
        <taxon>Sapindales</taxon>
        <taxon>Sapindaceae</taxon>
        <taxon>Hippocastanoideae</taxon>
        <taxon>Acereae</taxon>
        <taxon>Dipteronia</taxon>
    </lineage>
</organism>
<evidence type="ECO:0000313" key="1">
    <source>
        <dbReference type="EMBL" id="KAK2634646.1"/>
    </source>
</evidence>
<dbReference type="PANTHER" id="PTHR48435:SF1">
    <property type="entry name" value="POLYPROTEIN"/>
    <property type="match status" value="1"/>
</dbReference>
<evidence type="ECO:0000313" key="2">
    <source>
        <dbReference type="Proteomes" id="UP001280121"/>
    </source>
</evidence>
<name>A0AAD9TET4_9ROSI</name>
<proteinExistence type="predicted"/>
<accession>A0AAD9TET4</accession>
<reference evidence="1" key="1">
    <citation type="journal article" date="2023" name="Plant J.">
        <title>Genome sequences and population genomics provide insights into the demographic history, inbreeding, and mutation load of two 'living fossil' tree species of Dipteronia.</title>
        <authorList>
            <person name="Feng Y."/>
            <person name="Comes H.P."/>
            <person name="Chen J."/>
            <person name="Zhu S."/>
            <person name="Lu R."/>
            <person name="Zhang X."/>
            <person name="Li P."/>
            <person name="Qiu J."/>
            <person name="Olsen K.M."/>
            <person name="Qiu Y."/>
        </authorList>
    </citation>
    <scope>NUCLEOTIDE SEQUENCE</scope>
    <source>
        <strain evidence="1">KIB01</strain>
    </source>
</reference>
<dbReference type="Pfam" id="PF01107">
    <property type="entry name" value="MP"/>
    <property type="match status" value="1"/>
</dbReference>
<protein>
    <submittedName>
        <fullName evidence="1">Uncharacterized protein</fullName>
    </submittedName>
</protein>
<dbReference type="InterPro" id="IPR028919">
    <property type="entry name" value="Viral_movement"/>
</dbReference>
<sequence>MANNLTENTPVRLSSAVSIRQAQTNKIQNLVECTHIPESAQINETSLPLLNPYTVFKRSKSLSRRVTALVQHRSPPIKEYVQSTTLDNCLVPAFTDEQYVDLEIGQPLIDQWVKEGYSQLHIGAIRIVLTLHRRKGLPVTARIALLNTIYKEYEHAVIGTYLSTLHTGSISLTYYPNFNIPLRDQNLHNCLKVQLQVAGEPMMPNSYMATLHHQIAYRLQDHALDLPIPSHTGDTLFIKAKQVLNWHSRNARVQNRVLHSIDQKIDQVSHHVSQHDLHLQHLDTSLRSMFTYLQSRVARRDIDYHYRRMFFRYLSLGGINDESLRQDTTLGEIHMFTLTALDKLCATQRVFTKMIKEGRKYDKNYKLPDSYHLKCKSTDHCNCRPYRRSRRSVSFKTVYRDLFFNGDMADHENLKDMWCTGRSVWNRGLDNMDYNWFINCLDRTIRVWQCNLELNFEAVVEILVLERDVEVRVVRERDTTCMKCRQASSYNCILIFFIDGVEEGNAILAVTGSPFLPWRVGTILIAPMSVDAGIRQLSRAVDWTYYFIGGGRCLTKAVTLLEKDLLRLKTV</sequence>